<dbReference type="AlphaFoldDB" id="H6L7V0"/>
<organism evidence="1 2">
    <name type="scientific">Saprospira grandis (strain Lewin)</name>
    <dbReference type="NCBI Taxonomy" id="984262"/>
    <lineage>
        <taxon>Bacteria</taxon>
        <taxon>Pseudomonadati</taxon>
        <taxon>Bacteroidota</taxon>
        <taxon>Saprospiria</taxon>
        <taxon>Saprospirales</taxon>
        <taxon>Saprospiraceae</taxon>
        <taxon>Saprospira</taxon>
    </lineage>
</organism>
<dbReference type="Proteomes" id="UP000007519">
    <property type="component" value="Chromosome"/>
</dbReference>
<dbReference type="EMBL" id="CP002831">
    <property type="protein sequence ID" value="AFC24171.1"/>
    <property type="molecule type" value="Genomic_DNA"/>
</dbReference>
<dbReference type="OrthoDB" id="9930694at2"/>
<protein>
    <submittedName>
        <fullName evidence="1">Uncharacterized protein</fullName>
    </submittedName>
</protein>
<keyword evidence="2" id="KW-1185">Reference proteome</keyword>
<accession>H6L7V0</accession>
<sequence length="59" mass="7025">MIALEHCLGKKWPDSIPQAIRWKKNTALELQKSICWKKNAQIASLRPFARKKTLWWIYS</sequence>
<dbReference type="HOGENOM" id="CLU_2958107_0_0_10"/>
<reference evidence="1 2" key="1">
    <citation type="journal article" date="2012" name="Stand. Genomic Sci.">
        <title>Complete genome sequencing and analysis of Saprospira grandis str. Lewin, a predatory marine bacterium.</title>
        <authorList>
            <person name="Saw J.H."/>
            <person name="Yuryev A."/>
            <person name="Kanbe M."/>
            <person name="Hou S."/>
            <person name="Young A.G."/>
            <person name="Aizawa S."/>
            <person name="Alam M."/>
        </authorList>
    </citation>
    <scope>NUCLEOTIDE SEQUENCE [LARGE SCALE GENOMIC DNA]</scope>
    <source>
        <strain evidence="1 2">Lewin</strain>
    </source>
</reference>
<evidence type="ECO:0000313" key="1">
    <source>
        <dbReference type="EMBL" id="AFC24171.1"/>
    </source>
</evidence>
<dbReference type="RefSeq" id="WP_015691808.1">
    <property type="nucleotide sequence ID" value="NC_016940.1"/>
</dbReference>
<name>H6L7V0_SAPGL</name>
<evidence type="ECO:0000313" key="2">
    <source>
        <dbReference type="Proteomes" id="UP000007519"/>
    </source>
</evidence>
<proteinExistence type="predicted"/>
<gene>
    <name evidence="1" type="ordered locus">SGRA_1436</name>
</gene>
<dbReference type="KEGG" id="sgn:SGRA_1436"/>